<dbReference type="OrthoDB" id="2335338at2759"/>
<dbReference type="Pfam" id="PF00515">
    <property type="entry name" value="TPR_1"/>
    <property type="match status" value="1"/>
</dbReference>
<evidence type="ECO:0000256" key="2">
    <source>
        <dbReference type="ARBA" id="ARBA00022803"/>
    </source>
</evidence>
<organism evidence="5 6">
    <name type="scientific">Pycnococcus provasolii</name>
    <dbReference type="NCBI Taxonomy" id="41880"/>
    <lineage>
        <taxon>Eukaryota</taxon>
        <taxon>Viridiplantae</taxon>
        <taxon>Chlorophyta</taxon>
        <taxon>Pseudoscourfieldiophyceae</taxon>
        <taxon>Pseudoscourfieldiales</taxon>
        <taxon>Pycnococcaceae</taxon>
        <taxon>Pycnococcus</taxon>
    </lineage>
</organism>
<feature type="repeat" description="TPR" evidence="3">
    <location>
        <begin position="185"/>
        <end position="218"/>
    </location>
</feature>
<dbReference type="InterPro" id="IPR011990">
    <property type="entry name" value="TPR-like_helical_dom_sf"/>
</dbReference>
<dbReference type="InterPro" id="IPR019734">
    <property type="entry name" value="TPR_rpt"/>
</dbReference>
<feature type="compositionally biased region" description="Low complexity" evidence="4">
    <location>
        <begin position="111"/>
        <end position="122"/>
    </location>
</feature>
<accession>A0A830HBL2</accession>
<keyword evidence="1" id="KW-0677">Repeat</keyword>
<dbReference type="EMBL" id="BNJQ01000007">
    <property type="protein sequence ID" value="GHP04138.1"/>
    <property type="molecule type" value="Genomic_DNA"/>
</dbReference>
<feature type="compositionally biased region" description="Low complexity" evidence="4">
    <location>
        <begin position="39"/>
        <end position="59"/>
    </location>
</feature>
<evidence type="ECO:0000256" key="4">
    <source>
        <dbReference type="SAM" id="MobiDB-lite"/>
    </source>
</evidence>
<evidence type="ECO:0008006" key="7">
    <source>
        <dbReference type="Google" id="ProtNLM"/>
    </source>
</evidence>
<name>A0A830HBL2_9CHLO</name>
<reference evidence="5" key="1">
    <citation type="submission" date="2020-10" db="EMBL/GenBank/DDBJ databases">
        <title>Unveiling of a novel bifunctional photoreceptor, Dualchrome1, isolated from a cosmopolitan green alga.</title>
        <authorList>
            <person name="Suzuki S."/>
            <person name="Kawachi M."/>
        </authorList>
    </citation>
    <scope>NUCLEOTIDE SEQUENCE</scope>
    <source>
        <strain evidence="5">NIES 2893</strain>
    </source>
</reference>
<feature type="region of interest" description="Disordered" evidence="4">
    <location>
        <begin position="39"/>
        <end position="78"/>
    </location>
</feature>
<comment type="caution">
    <text evidence="5">The sequence shown here is derived from an EMBL/GenBank/DDBJ whole genome shotgun (WGS) entry which is preliminary data.</text>
</comment>
<dbReference type="SUPFAM" id="SSF48452">
    <property type="entry name" value="TPR-like"/>
    <property type="match status" value="1"/>
</dbReference>
<sequence length="434" mass="46638">MSVRVRARVSAVAPTVLHLWPKSARASYLPILITQQAHTTMSRSMMQSQPRQPPQSSRTLSIRGHAPPPPPPPPTSRAASSLLLAAWLSFSPVLTTTSPALAAVTTTTTATPLPTQPAQQLLRKNIRTSSPVDSSSSDSSTDSSIFLKNVESADTRTALKAALNGDLKLAEAIFAKQTRNDPNDASSWSNLGNIHLQLEQYEEAARNFSAAHELAPSAPVPLLNRCIALQRLNRLDEAVVDCEAAVTLDPEEFAAWHNLGDAFRMQNKHKESAEAYGAAAVLAPGIAGYRLKWALALHEARMTDFEAMAVEETGSGAEDESSVPDDEVLVVAEREASDLIPGVKRAVDESADAAQILDALVRKYGNYAEARAARAALTLAAAAPEEYARAQDRAAIDAARALAAMPQLASTTYVSETLGWTARWVSMWQDAMEL</sequence>
<dbReference type="PROSITE" id="PS50293">
    <property type="entry name" value="TPR_REGION"/>
    <property type="match status" value="1"/>
</dbReference>
<feature type="compositionally biased region" description="Pro residues" evidence="4">
    <location>
        <begin position="66"/>
        <end position="75"/>
    </location>
</feature>
<feature type="compositionally biased region" description="Low complexity" evidence="4">
    <location>
        <begin position="129"/>
        <end position="142"/>
    </location>
</feature>
<dbReference type="InterPro" id="IPR050498">
    <property type="entry name" value="Ycf3"/>
</dbReference>
<proteinExistence type="predicted"/>
<feature type="region of interest" description="Disordered" evidence="4">
    <location>
        <begin position="111"/>
        <end position="142"/>
    </location>
</feature>
<evidence type="ECO:0000313" key="6">
    <source>
        <dbReference type="Proteomes" id="UP000660262"/>
    </source>
</evidence>
<dbReference type="AlphaFoldDB" id="A0A830HBL2"/>
<dbReference type="PROSITE" id="PS50005">
    <property type="entry name" value="TPR"/>
    <property type="match status" value="1"/>
</dbReference>
<protein>
    <recommendedName>
        <fullName evidence="7">Peroxin-5</fullName>
    </recommendedName>
</protein>
<keyword evidence="6" id="KW-1185">Reference proteome</keyword>
<dbReference type="Gene3D" id="1.25.40.10">
    <property type="entry name" value="Tetratricopeptide repeat domain"/>
    <property type="match status" value="1"/>
</dbReference>
<evidence type="ECO:0000313" key="5">
    <source>
        <dbReference type="EMBL" id="GHP04138.1"/>
    </source>
</evidence>
<dbReference type="PANTHER" id="PTHR44858:SF19">
    <property type="match status" value="1"/>
</dbReference>
<evidence type="ECO:0000256" key="1">
    <source>
        <dbReference type="ARBA" id="ARBA00022737"/>
    </source>
</evidence>
<dbReference type="Proteomes" id="UP000660262">
    <property type="component" value="Unassembled WGS sequence"/>
</dbReference>
<dbReference type="SMART" id="SM00028">
    <property type="entry name" value="TPR"/>
    <property type="match status" value="3"/>
</dbReference>
<gene>
    <name evidence="5" type="ORF">PPROV_000289200</name>
</gene>
<dbReference type="PANTHER" id="PTHR44858">
    <property type="entry name" value="TETRATRICOPEPTIDE REPEAT PROTEIN 6"/>
    <property type="match status" value="1"/>
</dbReference>
<keyword evidence="2 3" id="KW-0802">TPR repeat</keyword>
<dbReference type="Pfam" id="PF13432">
    <property type="entry name" value="TPR_16"/>
    <property type="match status" value="1"/>
</dbReference>
<evidence type="ECO:0000256" key="3">
    <source>
        <dbReference type="PROSITE-ProRule" id="PRU00339"/>
    </source>
</evidence>